<keyword evidence="3" id="KW-0813">Transport</keyword>
<evidence type="ECO:0000256" key="8">
    <source>
        <dbReference type="SAM" id="Phobius"/>
    </source>
</evidence>
<protein>
    <submittedName>
        <fullName evidence="10">ABC transporter permease</fullName>
    </submittedName>
</protein>
<dbReference type="Gene3D" id="3.40.1710.10">
    <property type="entry name" value="abc type-2 transporter like domain"/>
    <property type="match status" value="1"/>
</dbReference>
<evidence type="ECO:0000256" key="6">
    <source>
        <dbReference type="ARBA" id="ARBA00022989"/>
    </source>
</evidence>
<evidence type="ECO:0000256" key="4">
    <source>
        <dbReference type="ARBA" id="ARBA00022475"/>
    </source>
</evidence>
<dbReference type="EMBL" id="JBIGHZ010000005">
    <property type="protein sequence ID" value="MFG6449120.1"/>
    <property type="molecule type" value="Genomic_DNA"/>
</dbReference>
<evidence type="ECO:0000313" key="11">
    <source>
        <dbReference type="Proteomes" id="UP001606099"/>
    </source>
</evidence>
<dbReference type="PANTHER" id="PTHR30294">
    <property type="entry name" value="MEMBRANE COMPONENT OF ABC TRANSPORTER YHHJ-RELATED"/>
    <property type="match status" value="1"/>
</dbReference>
<feature type="transmembrane region" description="Helical" evidence="8">
    <location>
        <begin position="340"/>
        <end position="360"/>
    </location>
</feature>
<evidence type="ECO:0000256" key="3">
    <source>
        <dbReference type="ARBA" id="ARBA00022448"/>
    </source>
</evidence>
<keyword evidence="11" id="KW-1185">Reference proteome</keyword>
<proteinExistence type="inferred from homology"/>
<keyword evidence="4" id="KW-1003">Cell membrane</keyword>
<evidence type="ECO:0000256" key="2">
    <source>
        <dbReference type="ARBA" id="ARBA00007783"/>
    </source>
</evidence>
<name>A0ABW7FXS2_9BURK</name>
<evidence type="ECO:0000256" key="5">
    <source>
        <dbReference type="ARBA" id="ARBA00022692"/>
    </source>
</evidence>
<comment type="similarity">
    <text evidence="2">Belongs to the ABC-2 integral membrane protein family.</text>
</comment>
<comment type="caution">
    <text evidence="10">The sequence shown here is derived from an EMBL/GenBank/DDBJ whole genome shotgun (WGS) entry which is preliminary data.</text>
</comment>
<feature type="domain" description="ABC transmembrane type-2" evidence="9">
    <location>
        <begin position="132"/>
        <end position="365"/>
    </location>
</feature>
<dbReference type="InterPro" id="IPR051449">
    <property type="entry name" value="ABC-2_transporter_component"/>
</dbReference>
<evidence type="ECO:0000256" key="1">
    <source>
        <dbReference type="ARBA" id="ARBA00004651"/>
    </source>
</evidence>
<dbReference type="Proteomes" id="UP001606099">
    <property type="component" value="Unassembled WGS sequence"/>
</dbReference>
<reference evidence="10 11" key="1">
    <citation type="submission" date="2024-08" db="EMBL/GenBank/DDBJ databases">
        <authorList>
            <person name="Lu H."/>
        </authorList>
    </citation>
    <scope>NUCLEOTIDE SEQUENCE [LARGE SCALE GENOMIC DNA]</scope>
    <source>
        <strain evidence="10 11">BYS180W</strain>
    </source>
</reference>
<feature type="transmembrane region" description="Helical" evidence="8">
    <location>
        <begin position="219"/>
        <end position="246"/>
    </location>
</feature>
<dbReference type="RefSeq" id="WP_394462021.1">
    <property type="nucleotide sequence ID" value="NZ_JBIGHZ010000005.1"/>
</dbReference>
<organism evidence="10 11">
    <name type="scientific">Roseateles rivi</name>
    <dbReference type="NCBI Taxonomy" id="3299028"/>
    <lineage>
        <taxon>Bacteria</taxon>
        <taxon>Pseudomonadati</taxon>
        <taxon>Pseudomonadota</taxon>
        <taxon>Betaproteobacteria</taxon>
        <taxon>Burkholderiales</taxon>
        <taxon>Sphaerotilaceae</taxon>
        <taxon>Roseateles</taxon>
    </lineage>
</organism>
<dbReference type="InterPro" id="IPR047817">
    <property type="entry name" value="ABC2_TM_bact-type"/>
</dbReference>
<keyword evidence="6 8" id="KW-1133">Transmembrane helix</keyword>
<evidence type="ECO:0000259" key="9">
    <source>
        <dbReference type="PROSITE" id="PS51012"/>
    </source>
</evidence>
<gene>
    <name evidence="10" type="ORF">ACG0Z6_12850</name>
</gene>
<dbReference type="InterPro" id="IPR013525">
    <property type="entry name" value="ABC2_TM"/>
</dbReference>
<sequence>MTAWMSLLRLQLQLYFSNRKAVLLNLLLPLVVAAFFGSIFVPQSREAKAVVLTVGWVDEDASALSQRLAQQLTQGGSVQLLRLSKTQAQQQVRDGKLSLAVWLPQGFGQSMATAATREPLMLWHEPSATLSQALLQSLLTQSLSHTAAAASSGPVLPVQAQALSNYSGYNSYAHAFAGTGVQFVMMLGIELGVGLLVLRRSALWQRLRAAPLSKSVLVAAHFASIALIASALLTLVLALGMAVFGFSVQGSVLGLALVVLAFGCFTAGLGLLLAAVGGSPEVTRSLAIMVTLVLVMLGGGWVPTFVFPPWLQSLTTWVPVRWAVDGLEAMTWRALPIEVAATHASALMLTGAALVALAVWRLRWRE</sequence>
<dbReference type="PROSITE" id="PS51012">
    <property type="entry name" value="ABC_TM2"/>
    <property type="match status" value="1"/>
</dbReference>
<keyword evidence="5 8" id="KW-0812">Transmembrane</keyword>
<dbReference type="Pfam" id="PF12698">
    <property type="entry name" value="ABC2_membrane_3"/>
    <property type="match status" value="1"/>
</dbReference>
<keyword evidence="7 8" id="KW-0472">Membrane</keyword>
<evidence type="ECO:0000256" key="7">
    <source>
        <dbReference type="ARBA" id="ARBA00023136"/>
    </source>
</evidence>
<evidence type="ECO:0000313" key="10">
    <source>
        <dbReference type="EMBL" id="MFG6449120.1"/>
    </source>
</evidence>
<feature type="transmembrane region" description="Helical" evidence="8">
    <location>
        <begin position="252"/>
        <end position="274"/>
    </location>
</feature>
<feature type="transmembrane region" description="Helical" evidence="8">
    <location>
        <begin position="286"/>
        <end position="307"/>
    </location>
</feature>
<feature type="transmembrane region" description="Helical" evidence="8">
    <location>
        <begin position="172"/>
        <end position="198"/>
    </location>
</feature>
<feature type="transmembrane region" description="Helical" evidence="8">
    <location>
        <begin position="21"/>
        <end position="41"/>
    </location>
</feature>
<accession>A0ABW7FXS2</accession>
<comment type="subcellular location">
    <subcellularLocation>
        <location evidence="1">Cell membrane</location>
        <topology evidence="1">Multi-pass membrane protein</topology>
    </subcellularLocation>
</comment>
<dbReference type="PANTHER" id="PTHR30294:SF38">
    <property type="entry name" value="TRANSPORT PERMEASE PROTEIN"/>
    <property type="match status" value="1"/>
</dbReference>